<name>A0A2Z7CBJ5_9LAMI</name>
<feature type="region of interest" description="Disordered" evidence="1">
    <location>
        <begin position="1"/>
        <end position="121"/>
    </location>
</feature>
<feature type="compositionally biased region" description="Polar residues" evidence="1">
    <location>
        <begin position="39"/>
        <end position="56"/>
    </location>
</feature>
<feature type="compositionally biased region" description="Polar residues" evidence="1">
    <location>
        <begin position="91"/>
        <end position="121"/>
    </location>
</feature>
<dbReference type="Proteomes" id="UP000250235">
    <property type="component" value="Unassembled WGS sequence"/>
</dbReference>
<proteinExistence type="predicted"/>
<accession>A0A2Z7CBJ5</accession>
<organism evidence="2 3">
    <name type="scientific">Dorcoceras hygrometricum</name>
    <dbReference type="NCBI Taxonomy" id="472368"/>
    <lineage>
        <taxon>Eukaryota</taxon>
        <taxon>Viridiplantae</taxon>
        <taxon>Streptophyta</taxon>
        <taxon>Embryophyta</taxon>
        <taxon>Tracheophyta</taxon>
        <taxon>Spermatophyta</taxon>
        <taxon>Magnoliopsida</taxon>
        <taxon>eudicotyledons</taxon>
        <taxon>Gunneridae</taxon>
        <taxon>Pentapetalae</taxon>
        <taxon>asterids</taxon>
        <taxon>lamiids</taxon>
        <taxon>Lamiales</taxon>
        <taxon>Gesneriaceae</taxon>
        <taxon>Didymocarpoideae</taxon>
        <taxon>Trichosporeae</taxon>
        <taxon>Loxocarpinae</taxon>
        <taxon>Dorcoceras</taxon>
    </lineage>
</organism>
<reference evidence="2 3" key="1">
    <citation type="journal article" date="2015" name="Proc. Natl. Acad. Sci. U.S.A.">
        <title>The resurrection genome of Boea hygrometrica: A blueprint for survival of dehydration.</title>
        <authorList>
            <person name="Xiao L."/>
            <person name="Yang G."/>
            <person name="Zhang L."/>
            <person name="Yang X."/>
            <person name="Zhao S."/>
            <person name="Ji Z."/>
            <person name="Zhou Q."/>
            <person name="Hu M."/>
            <person name="Wang Y."/>
            <person name="Chen M."/>
            <person name="Xu Y."/>
            <person name="Jin H."/>
            <person name="Xiao X."/>
            <person name="Hu G."/>
            <person name="Bao F."/>
            <person name="Hu Y."/>
            <person name="Wan P."/>
            <person name="Li L."/>
            <person name="Deng X."/>
            <person name="Kuang T."/>
            <person name="Xiang C."/>
            <person name="Zhu J.K."/>
            <person name="Oliver M.J."/>
            <person name="He Y."/>
        </authorList>
    </citation>
    <scope>NUCLEOTIDE SEQUENCE [LARGE SCALE GENOMIC DNA]</scope>
    <source>
        <strain evidence="3">cv. XS01</strain>
    </source>
</reference>
<keyword evidence="3" id="KW-1185">Reference proteome</keyword>
<evidence type="ECO:0000256" key="1">
    <source>
        <dbReference type="SAM" id="MobiDB-lite"/>
    </source>
</evidence>
<protein>
    <submittedName>
        <fullName evidence="2">Uncharacterized protein</fullName>
    </submittedName>
</protein>
<dbReference type="AlphaFoldDB" id="A0A2Z7CBJ5"/>
<feature type="compositionally biased region" description="Low complexity" evidence="1">
    <location>
        <begin position="19"/>
        <end position="28"/>
    </location>
</feature>
<sequence length="121" mass="12691">MHVATSSDHPRLPPFALHAPTTMAGAPSTGPPPGPAGPNQTSLGPNHGPHSSNQAFQVRRASRGAARATMVLPSTRPEFPLYGPPLADPRTTMNPLRSSHNPLSVPSTEAMQENSKTARCT</sequence>
<evidence type="ECO:0000313" key="2">
    <source>
        <dbReference type="EMBL" id="KZV42040.1"/>
    </source>
</evidence>
<gene>
    <name evidence="2" type="ORF">F511_18386</name>
</gene>
<evidence type="ECO:0000313" key="3">
    <source>
        <dbReference type="Proteomes" id="UP000250235"/>
    </source>
</evidence>
<dbReference type="EMBL" id="KQ999307">
    <property type="protein sequence ID" value="KZV42040.1"/>
    <property type="molecule type" value="Genomic_DNA"/>
</dbReference>